<accession>A0A0E9UMT8</accession>
<dbReference type="EMBL" id="GBXM01042329">
    <property type="protein sequence ID" value="JAH66248.1"/>
    <property type="molecule type" value="Transcribed_RNA"/>
</dbReference>
<name>A0A0E9UMT8_ANGAN</name>
<protein>
    <submittedName>
        <fullName evidence="1">Uncharacterized protein</fullName>
    </submittedName>
</protein>
<sequence length="46" mass="5469">MSYEFTIWFGDRNKDLTRSLGLLDLCPTYCKTSQIYCFISLNRILE</sequence>
<organism evidence="1">
    <name type="scientific">Anguilla anguilla</name>
    <name type="common">European freshwater eel</name>
    <name type="synonym">Muraena anguilla</name>
    <dbReference type="NCBI Taxonomy" id="7936"/>
    <lineage>
        <taxon>Eukaryota</taxon>
        <taxon>Metazoa</taxon>
        <taxon>Chordata</taxon>
        <taxon>Craniata</taxon>
        <taxon>Vertebrata</taxon>
        <taxon>Euteleostomi</taxon>
        <taxon>Actinopterygii</taxon>
        <taxon>Neopterygii</taxon>
        <taxon>Teleostei</taxon>
        <taxon>Anguilliformes</taxon>
        <taxon>Anguillidae</taxon>
        <taxon>Anguilla</taxon>
    </lineage>
</organism>
<evidence type="ECO:0000313" key="1">
    <source>
        <dbReference type="EMBL" id="JAH66248.1"/>
    </source>
</evidence>
<proteinExistence type="predicted"/>
<reference evidence="1" key="1">
    <citation type="submission" date="2014-11" db="EMBL/GenBank/DDBJ databases">
        <authorList>
            <person name="Amaro Gonzalez C."/>
        </authorList>
    </citation>
    <scope>NUCLEOTIDE SEQUENCE</scope>
</reference>
<reference evidence="1" key="2">
    <citation type="journal article" date="2015" name="Fish Shellfish Immunol.">
        <title>Early steps in the European eel (Anguilla anguilla)-Vibrio vulnificus interaction in the gills: Role of the RtxA13 toxin.</title>
        <authorList>
            <person name="Callol A."/>
            <person name="Pajuelo D."/>
            <person name="Ebbesson L."/>
            <person name="Teles M."/>
            <person name="MacKenzie S."/>
            <person name="Amaro C."/>
        </authorList>
    </citation>
    <scope>NUCLEOTIDE SEQUENCE</scope>
</reference>
<dbReference type="AlphaFoldDB" id="A0A0E9UMT8"/>